<evidence type="ECO:0000256" key="2">
    <source>
        <dbReference type="SAM" id="Phobius"/>
    </source>
</evidence>
<feature type="transmembrane region" description="Helical" evidence="2">
    <location>
        <begin position="64"/>
        <end position="86"/>
    </location>
</feature>
<dbReference type="AlphaFoldDB" id="A0A0L0F1Y5"/>
<feature type="region of interest" description="Disordered" evidence="1">
    <location>
        <begin position="1"/>
        <end position="55"/>
    </location>
</feature>
<accession>A0A0L0F1Y5</accession>
<dbReference type="Proteomes" id="UP000054560">
    <property type="component" value="Unassembled WGS sequence"/>
</dbReference>
<protein>
    <submittedName>
        <fullName evidence="3">Uncharacterized protein</fullName>
    </submittedName>
</protein>
<keyword evidence="2" id="KW-1133">Transmembrane helix</keyword>
<feature type="compositionally biased region" description="Gly residues" evidence="1">
    <location>
        <begin position="43"/>
        <end position="52"/>
    </location>
</feature>
<evidence type="ECO:0000256" key="1">
    <source>
        <dbReference type="SAM" id="MobiDB-lite"/>
    </source>
</evidence>
<evidence type="ECO:0000313" key="3">
    <source>
        <dbReference type="EMBL" id="KNC70626.1"/>
    </source>
</evidence>
<keyword evidence="2" id="KW-0472">Membrane</keyword>
<gene>
    <name evidence="3" type="ORF">SARC_16843</name>
</gene>
<keyword evidence="4" id="KW-1185">Reference proteome</keyword>
<sequence length="155" mass="16591">IKGTSELEKTHHEPTPHTNTGNIVYDPDTDTYTNANSNPDSSGAGGGSGDGSAGQSPVWDGIKLGLILTLSAVLLLVVIGFTVILCKRIRNRRALKGNGEDWQSLSSDADFELRYRSDAVLDDLGDDDDVEPLNLGQDDEGNWIGDDGDHKLIQG</sequence>
<dbReference type="GeneID" id="25917347"/>
<feature type="compositionally biased region" description="Polar residues" evidence="1">
    <location>
        <begin position="30"/>
        <end position="39"/>
    </location>
</feature>
<reference evidence="3 4" key="1">
    <citation type="submission" date="2011-02" db="EMBL/GenBank/DDBJ databases">
        <title>The Genome Sequence of Sphaeroforma arctica JP610.</title>
        <authorList>
            <consortium name="The Broad Institute Genome Sequencing Platform"/>
            <person name="Russ C."/>
            <person name="Cuomo C."/>
            <person name="Young S.K."/>
            <person name="Zeng Q."/>
            <person name="Gargeya S."/>
            <person name="Alvarado L."/>
            <person name="Berlin A."/>
            <person name="Chapman S.B."/>
            <person name="Chen Z."/>
            <person name="Freedman E."/>
            <person name="Gellesch M."/>
            <person name="Goldberg J."/>
            <person name="Griggs A."/>
            <person name="Gujja S."/>
            <person name="Heilman E."/>
            <person name="Heiman D."/>
            <person name="Howarth C."/>
            <person name="Mehta T."/>
            <person name="Neiman D."/>
            <person name="Pearson M."/>
            <person name="Roberts A."/>
            <person name="Saif S."/>
            <person name="Shea T."/>
            <person name="Shenoy N."/>
            <person name="Sisk P."/>
            <person name="Stolte C."/>
            <person name="Sykes S."/>
            <person name="White J."/>
            <person name="Yandava C."/>
            <person name="Burger G."/>
            <person name="Gray M.W."/>
            <person name="Holland P.W.H."/>
            <person name="King N."/>
            <person name="Lang F.B.F."/>
            <person name="Roger A.J."/>
            <person name="Ruiz-Trillo I."/>
            <person name="Haas B."/>
            <person name="Nusbaum C."/>
            <person name="Birren B."/>
        </authorList>
    </citation>
    <scope>NUCLEOTIDE SEQUENCE [LARGE SCALE GENOMIC DNA]</scope>
    <source>
        <strain evidence="3 4">JP610</strain>
    </source>
</reference>
<dbReference type="RefSeq" id="XP_014144528.1">
    <property type="nucleotide sequence ID" value="XM_014289053.1"/>
</dbReference>
<keyword evidence="2" id="KW-0812">Transmembrane</keyword>
<feature type="non-terminal residue" evidence="3">
    <location>
        <position position="155"/>
    </location>
</feature>
<evidence type="ECO:0000313" key="4">
    <source>
        <dbReference type="Proteomes" id="UP000054560"/>
    </source>
</evidence>
<name>A0A0L0F1Y5_9EUKA</name>
<feature type="non-terminal residue" evidence="3">
    <location>
        <position position="1"/>
    </location>
</feature>
<dbReference type="EMBL" id="KQ250637">
    <property type="protein sequence ID" value="KNC70626.1"/>
    <property type="molecule type" value="Genomic_DNA"/>
</dbReference>
<feature type="compositionally biased region" description="Basic and acidic residues" evidence="1">
    <location>
        <begin position="1"/>
        <end position="15"/>
    </location>
</feature>
<proteinExistence type="predicted"/>
<organism evidence="3 4">
    <name type="scientific">Sphaeroforma arctica JP610</name>
    <dbReference type="NCBI Taxonomy" id="667725"/>
    <lineage>
        <taxon>Eukaryota</taxon>
        <taxon>Ichthyosporea</taxon>
        <taxon>Ichthyophonida</taxon>
        <taxon>Sphaeroforma</taxon>
    </lineage>
</organism>